<reference evidence="3" key="1">
    <citation type="submission" date="2023-01" db="EMBL/GenBank/DDBJ databases">
        <title>The chitinases involved in constricting ring structure development in the nematode-trapping fungus Drechslerella dactyloides.</title>
        <authorList>
            <person name="Wang R."/>
            <person name="Zhang L."/>
            <person name="Tang P."/>
            <person name="Li S."/>
            <person name="Liang L."/>
        </authorList>
    </citation>
    <scope>NUCLEOTIDE SEQUENCE</scope>
    <source>
        <strain evidence="3">YMF1.00031</strain>
    </source>
</reference>
<feature type="region of interest" description="Disordered" evidence="1">
    <location>
        <begin position="343"/>
        <end position="396"/>
    </location>
</feature>
<feature type="compositionally biased region" description="Basic and acidic residues" evidence="1">
    <location>
        <begin position="555"/>
        <end position="564"/>
    </location>
</feature>
<feature type="region of interest" description="Disordered" evidence="1">
    <location>
        <begin position="537"/>
        <end position="564"/>
    </location>
</feature>
<proteinExistence type="predicted"/>
<evidence type="ECO:0000313" key="3">
    <source>
        <dbReference type="EMBL" id="KAJ6262336.1"/>
    </source>
</evidence>
<protein>
    <recommendedName>
        <fullName evidence="5">Mating-type protein MAT-1</fullName>
    </recommendedName>
</protein>
<keyword evidence="2" id="KW-0732">Signal</keyword>
<gene>
    <name evidence="3" type="ORF">Dda_3143</name>
</gene>
<name>A0AAD6J583_DREDA</name>
<feature type="signal peptide" evidence="2">
    <location>
        <begin position="1"/>
        <end position="24"/>
    </location>
</feature>
<sequence>MKPTIPHIPTFTVILLHLLSPTAAFLYGIVRGDANGNLPPRVDKVDSVGEANCFSVLAQKSGQLPRLPNTNFDRMIRGPYNVAHTSARPVDKRPLKYLAVANWSGSAQVQAMKLYSSEGCEAGNLVMIIRWYSRLNVIQIADLIDSSYLDIMPTRIQSLQPITTIAPVTSDDPETEAEAIDFTAEVIDNPDIMKPGSVYIPSIPNNGNDNTAPQYCDGIVQINQGVKSTMEALSSLSEENQSDGASQINWLVTYLKRLLSFLAPGGQKPPSGRKPKGLDTLQFTCTPLLQMAYVLFPGQEESLVADLPVGTVEAVEAGVQAAPANIPNEQTLRLNVDAGSLNDMSGQQLGDVGTAVSSELQPPRRTRGRKKKTTEQSGEQQQVPKRGPRARNLREKNNVNILQELESIVNPPKKNLKTDAPTLQPGSFWETMLQQQQQQQQPYGSVEGGYGLFEPGWSLLNFNPLGDPTEPTLPTLFDLNVDNENPLGAFGNHLDPVLAEYLRMMPAETFDAFGAGGDGVEVKEEVEVKLEPNAQAQAGMQAEAQAGGANADAEPDMKIEDEMF</sequence>
<feature type="compositionally biased region" description="Low complexity" evidence="1">
    <location>
        <begin position="537"/>
        <end position="552"/>
    </location>
</feature>
<organism evidence="3 4">
    <name type="scientific">Drechslerella dactyloides</name>
    <name type="common">Nematode-trapping fungus</name>
    <name type="synonym">Arthrobotrys dactyloides</name>
    <dbReference type="NCBI Taxonomy" id="74499"/>
    <lineage>
        <taxon>Eukaryota</taxon>
        <taxon>Fungi</taxon>
        <taxon>Dikarya</taxon>
        <taxon>Ascomycota</taxon>
        <taxon>Pezizomycotina</taxon>
        <taxon>Orbiliomycetes</taxon>
        <taxon>Orbiliales</taxon>
        <taxon>Orbiliaceae</taxon>
        <taxon>Drechslerella</taxon>
    </lineage>
</organism>
<evidence type="ECO:0008006" key="5">
    <source>
        <dbReference type="Google" id="ProtNLM"/>
    </source>
</evidence>
<evidence type="ECO:0000313" key="4">
    <source>
        <dbReference type="Proteomes" id="UP001221413"/>
    </source>
</evidence>
<accession>A0AAD6J583</accession>
<dbReference type="AlphaFoldDB" id="A0AAD6J583"/>
<keyword evidence="4" id="KW-1185">Reference proteome</keyword>
<comment type="caution">
    <text evidence="3">The sequence shown here is derived from an EMBL/GenBank/DDBJ whole genome shotgun (WGS) entry which is preliminary data.</text>
</comment>
<dbReference type="EMBL" id="JAQGDS010000003">
    <property type="protein sequence ID" value="KAJ6262336.1"/>
    <property type="molecule type" value="Genomic_DNA"/>
</dbReference>
<evidence type="ECO:0000256" key="2">
    <source>
        <dbReference type="SAM" id="SignalP"/>
    </source>
</evidence>
<dbReference type="Proteomes" id="UP001221413">
    <property type="component" value="Unassembled WGS sequence"/>
</dbReference>
<feature type="chain" id="PRO_5042184050" description="Mating-type protein MAT-1" evidence="2">
    <location>
        <begin position="25"/>
        <end position="564"/>
    </location>
</feature>
<evidence type="ECO:0000256" key="1">
    <source>
        <dbReference type="SAM" id="MobiDB-lite"/>
    </source>
</evidence>